<dbReference type="EMBL" id="JAQQXP010000004">
    <property type="protein sequence ID" value="MDC8832807.1"/>
    <property type="molecule type" value="Genomic_DNA"/>
</dbReference>
<name>A0ABT5L9K9_9ALTE</name>
<proteinExistence type="inferred from homology"/>
<comment type="catalytic activity">
    <reaction evidence="6">
        <text>a 2'-deoxyadenosine in DNA + S-adenosyl-L-methionine = an N(6)-methyl-2'-deoxyadenosine in DNA + S-adenosyl-L-homocysteine + H(+)</text>
        <dbReference type="Rhea" id="RHEA:15197"/>
        <dbReference type="Rhea" id="RHEA-COMP:12418"/>
        <dbReference type="Rhea" id="RHEA-COMP:12419"/>
        <dbReference type="ChEBI" id="CHEBI:15378"/>
        <dbReference type="ChEBI" id="CHEBI:57856"/>
        <dbReference type="ChEBI" id="CHEBI:59789"/>
        <dbReference type="ChEBI" id="CHEBI:90615"/>
        <dbReference type="ChEBI" id="CHEBI:90616"/>
        <dbReference type="EC" id="2.1.1.72"/>
    </reaction>
</comment>
<gene>
    <name evidence="8" type="ORF">OIK42_18805</name>
</gene>
<evidence type="ECO:0000313" key="8">
    <source>
        <dbReference type="EMBL" id="MDC8832807.1"/>
    </source>
</evidence>
<dbReference type="InterPro" id="IPR002295">
    <property type="entry name" value="N4/N6-MTase_EcoPI_Mod-like"/>
</dbReference>
<comment type="similarity">
    <text evidence="1">Belongs to the N(4)/N(6)-methyltransferase family.</text>
</comment>
<dbReference type="Pfam" id="PF01555">
    <property type="entry name" value="N6_N4_Mtase"/>
    <property type="match status" value="1"/>
</dbReference>
<dbReference type="EC" id="2.1.1.72" evidence="2"/>
<evidence type="ECO:0000256" key="2">
    <source>
        <dbReference type="ARBA" id="ARBA00011900"/>
    </source>
</evidence>
<dbReference type="GO" id="GO:0032259">
    <property type="term" value="P:methylation"/>
    <property type="evidence" value="ECO:0007669"/>
    <property type="project" value="UniProtKB-KW"/>
</dbReference>
<evidence type="ECO:0000256" key="3">
    <source>
        <dbReference type="ARBA" id="ARBA00022603"/>
    </source>
</evidence>
<organism evidence="8 9">
    <name type="scientific">Alteromonas gilva</name>
    <dbReference type="NCBI Taxonomy" id="2987522"/>
    <lineage>
        <taxon>Bacteria</taxon>
        <taxon>Pseudomonadati</taxon>
        <taxon>Pseudomonadota</taxon>
        <taxon>Gammaproteobacteria</taxon>
        <taxon>Alteromonadales</taxon>
        <taxon>Alteromonadaceae</taxon>
        <taxon>Alteromonas/Salinimonas group</taxon>
        <taxon>Alteromonas</taxon>
    </lineage>
</organism>
<dbReference type="RefSeq" id="WP_273642682.1">
    <property type="nucleotide sequence ID" value="NZ_JAQQXP010000004.1"/>
</dbReference>
<dbReference type="InterPro" id="IPR029063">
    <property type="entry name" value="SAM-dependent_MTases_sf"/>
</dbReference>
<dbReference type="SUPFAM" id="SSF53335">
    <property type="entry name" value="S-adenosyl-L-methionine-dependent methyltransferases"/>
    <property type="match status" value="1"/>
</dbReference>
<dbReference type="Gene3D" id="3.40.50.150">
    <property type="entry name" value="Vaccinia Virus protein VP39"/>
    <property type="match status" value="1"/>
</dbReference>
<evidence type="ECO:0000259" key="7">
    <source>
        <dbReference type="Pfam" id="PF01555"/>
    </source>
</evidence>
<evidence type="ECO:0000256" key="5">
    <source>
        <dbReference type="ARBA" id="ARBA00022691"/>
    </source>
</evidence>
<dbReference type="PRINTS" id="PR00506">
    <property type="entry name" value="D21N6MTFRASE"/>
</dbReference>
<feature type="domain" description="DNA methylase N-4/N-6" evidence="7">
    <location>
        <begin position="24"/>
        <end position="208"/>
    </location>
</feature>
<protein>
    <recommendedName>
        <fullName evidence="2">site-specific DNA-methyltransferase (adenine-specific)</fullName>
        <ecNumber evidence="2">2.1.1.72</ecNumber>
    </recommendedName>
</protein>
<evidence type="ECO:0000256" key="1">
    <source>
        <dbReference type="ARBA" id="ARBA00006594"/>
    </source>
</evidence>
<keyword evidence="5" id="KW-0949">S-adenosyl-L-methionine</keyword>
<dbReference type="GO" id="GO:0008168">
    <property type="term" value="F:methyltransferase activity"/>
    <property type="evidence" value="ECO:0007669"/>
    <property type="project" value="UniProtKB-KW"/>
</dbReference>
<evidence type="ECO:0000313" key="9">
    <source>
        <dbReference type="Proteomes" id="UP001218788"/>
    </source>
</evidence>
<comment type="caution">
    <text evidence="8">The sequence shown here is derived from an EMBL/GenBank/DDBJ whole genome shotgun (WGS) entry which is preliminary data.</text>
</comment>
<evidence type="ECO:0000256" key="6">
    <source>
        <dbReference type="ARBA" id="ARBA00047942"/>
    </source>
</evidence>
<evidence type="ECO:0000256" key="4">
    <source>
        <dbReference type="ARBA" id="ARBA00022679"/>
    </source>
</evidence>
<dbReference type="Proteomes" id="UP001218788">
    <property type="component" value="Unassembled WGS sequence"/>
</dbReference>
<keyword evidence="9" id="KW-1185">Reference proteome</keyword>
<keyword evidence="3 8" id="KW-0489">Methyltransferase</keyword>
<keyword evidence="4" id="KW-0808">Transferase</keyword>
<sequence>MVNQYQLATGDSLRLVKDMQDESVDLIVTDPAYESLEKHRSVGTTTRLSGEWFEVITNEELKGFIVDCYRILKNNAHCYIMCDQETHYVVREAALACGFTWKKFLVWDKMAISTGYSWRAKHEVICYLEKGKRNLFSNSLPDVLSHKRIRNRYPTEKPVSLFNDLILNSSKPGELVFDAFVGSGASMDAALSLGRDVIGFEKKESQREGIISRMEGNHPDAIYSDSLLQPRMQLQLAV</sequence>
<dbReference type="InterPro" id="IPR002941">
    <property type="entry name" value="DNA_methylase_N4/N6"/>
</dbReference>
<reference evidence="8 9" key="1">
    <citation type="submission" date="2022-10" db="EMBL/GenBank/DDBJ databases">
        <title>Alteromonas sp. chi3 Genome sequencing.</title>
        <authorList>
            <person name="Park S."/>
        </authorList>
    </citation>
    <scope>NUCLEOTIDE SEQUENCE [LARGE SCALE GENOMIC DNA]</scope>
    <source>
        <strain evidence="9">chi3</strain>
    </source>
</reference>
<accession>A0ABT5L9K9</accession>